<keyword evidence="1" id="KW-0812">Transmembrane</keyword>
<feature type="transmembrane region" description="Helical" evidence="1">
    <location>
        <begin position="81"/>
        <end position="99"/>
    </location>
</feature>
<evidence type="ECO:0000313" key="2">
    <source>
        <dbReference type="EMBL" id="PKF31211.1"/>
    </source>
</evidence>
<feature type="transmembrane region" description="Helical" evidence="1">
    <location>
        <begin position="49"/>
        <end position="74"/>
    </location>
</feature>
<dbReference type="EMBL" id="PISJ01000026">
    <property type="protein sequence ID" value="PKF31211.1"/>
    <property type="molecule type" value="Genomic_DNA"/>
</dbReference>
<keyword evidence="1" id="KW-0472">Membrane</keyword>
<name>A0A2N0W9R4_9GAMM</name>
<feature type="transmembrane region" description="Helical" evidence="1">
    <location>
        <begin position="12"/>
        <end position="29"/>
    </location>
</feature>
<dbReference type="Proteomes" id="UP000233553">
    <property type="component" value="Unassembled WGS sequence"/>
</dbReference>
<accession>A0A2N0W9R4</accession>
<feature type="transmembrane region" description="Helical" evidence="1">
    <location>
        <begin position="105"/>
        <end position="126"/>
    </location>
</feature>
<evidence type="ECO:0000313" key="3">
    <source>
        <dbReference type="Proteomes" id="UP000233553"/>
    </source>
</evidence>
<organism evidence="2 3">
    <name type="scientific">Acinetobacter proteolyticus</name>
    <dbReference type="NCBI Taxonomy" id="1776741"/>
    <lineage>
        <taxon>Bacteria</taxon>
        <taxon>Pseudomonadati</taxon>
        <taxon>Pseudomonadota</taxon>
        <taxon>Gammaproteobacteria</taxon>
        <taxon>Moraxellales</taxon>
        <taxon>Moraxellaceae</taxon>
        <taxon>Acinetobacter</taxon>
    </lineage>
</organism>
<protein>
    <submittedName>
        <fullName evidence="2">DoxX-like family protein</fullName>
    </submittedName>
</protein>
<evidence type="ECO:0000256" key="1">
    <source>
        <dbReference type="SAM" id="Phobius"/>
    </source>
</evidence>
<proteinExistence type="predicted"/>
<dbReference type="InterPro" id="IPR025695">
    <property type="entry name" value="DoxX-like"/>
</dbReference>
<keyword evidence="1" id="KW-1133">Transmembrane helix</keyword>
<reference evidence="2 3" key="1">
    <citation type="submission" date="2017-12" db="EMBL/GenBank/DDBJ databases">
        <title>Draft Genome sequences of multiple microbial strains isolated from spacecraft associated surfaces.</title>
        <authorList>
            <person name="Seuylemezian A."/>
            <person name="Vaishampayan P."/>
            <person name="Venkateswaran K."/>
        </authorList>
    </citation>
    <scope>NUCLEOTIDE SEQUENCE [LARGE SCALE GENOMIC DNA]</scope>
    <source>
        <strain evidence="2 3">2P01AA</strain>
    </source>
</reference>
<dbReference type="Pfam" id="PF13781">
    <property type="entry name" value="DoxX_3"/>
    <property type="match status" value="1"/>
</dbReference>
<comment type="caution">
    <text evidence="2">The sequence shown here is derived from an EMBL/GenBank/DDBJ whole genome shotgun (WGS) entry which is preliminary data.</text>
</comment>
<gene>
    <name evidence="2" type="ORF">CW311_20235</name>
</gene>
<dbReference type="AlphaFoldDB" id="A0A2N0W9R4"/>
<dbReference type="RefSeq" id="WP_101237648.1">
    <property type="nucleotide sequence ID" value="NZ_PISJ01000026.1"/>
</dbReference>
<sequence>MNHSHLPLQKILKFSQLVIAILWIYQGLIPKLIFQVQDEHYVWQQLNIAAVYIPWMISCSGIAEIIFGILFLWLTHTYLHWFNIISLIGLFIVVLLIYPDQIYQAFNPVVMNIALGSLSLISLWCIDALQSPKPE</sequence>